<dbReference type="EMBL" id="CAJVQB010064709">
    <property type="protein sequence ID" value="CAG8841099.1"/>
    <property type="molecule type" value="Genomic_DNA"/>
</dbReference>
<proteinExistence type="predicted"/>
<reference evidence="1 2" key="1">
    <citation type="submission" date="2021-06" db="EMBL/GenBank/DDBJ databases">
        <authorList>
            <person name="Kallberg Y."/>
            <person name="Tangrot J."/>
            <person name="Rosling A."/>
        </authorList>
    </citation>
    <scope>NUCLEOTIDE SEQUENCE [LARGE SCALE GENOMIC DNA]</scope>
    <source>
        <strain evidence="1 2">120-4 pot B 10/14</strain>
    </source>
</reference>
<name>A0ABN7WUB0_GIGMA</name>
<evidence type="ECO:0000313" key="1">
    <source>
        <dbReference type="EMBL" id="CAG8841099.1"/>
    </source>
</evidence>
<keyword evidence="2" id="KW-1185">Reference proteome</keyword>
<dbReference type="Proteomes" id="UP000789901">
    <property type="component" value="Unassembled WGS sequence"/>
</dbReference>
<feature type="non-terminal residue" evidence="1">
    <location>
        <position position="1"/>
    </location>
</feature>
<comment type="caution">
    <text evidence="1">The sequence shown here is derived from an EMBL/GenBank/DDBJ whole genome shotgun (WGS) entry which is preliminary data.</text>
</comment>
<organism evidence="1 2">
    <name type="scientific">Gigaspora margarita</name>
    <dbReference type="NCBI Taxonomy" id="4874"/>
    <lineage>
        <taxon>Eukaryota</taxon>
        <taxon>Fungi</taxon>
        <taxon>Fungi incertae sedis</taxon>
        <taxon>Mucoromycota</taxon>
        <taxon>Glomeromycotina</taxon>
        <taxon>Glomeromycetes</taxon>
        <taxon>Diversisporales</taxon>
        <taxon>Gigasporaceae</taxon>
        <taxon>Gigaspora</taxon>
    </lineage>
</organism>
<feature type="non-terminal residue" evidence="1">
    <location>
        <position position="80"/>
    </location>
</feature>
<gene>
    <name evidence="1" type="ORF">GMARGA_LOCUS35243</name>
</gene>
<sequence length="80" mass="9102">KLKLTYGKEGARVLVKSEVRKKIPETKLSDDALRKRMERARKIHRIFNAIGKEKLVRIVSTPPGLILNLTGDDTDYVIAE</sequence>
<evidence type="ECO:0000313" key="2">
    <source>
        <dbReference type="Proteomes" id="UP000789901"/>
    </source>
</evidence>
<accession>A0ABN7WUB0</accession>
<protein>
    <submittedName>
        <fullName evidence="1">12597_t:CDS:1</fullName>
    </submittedName>
</protein>